<dbReference type="InterPro" id="IPR008920">
    <property type="entry name" value="TF_FadR/GntR_C"/>
</dbReference>
<evidence type="ECO:0000259" key="4">
    <source>
        <dbReference type="PROSITE" id="PS50949"/>
    </source>
</evidence>
<dbReference type="InterPro" id="IPR036390">
    <property type="entry name" value="WH_DNA-bd_sf"/>
</dbReference>
<dbReference type="Gene3D" id="1.10.10.10">
    <property type="entry name" value="Winged helix-like DNA-binding domain superfamily/Winged helix DNA-binding domain"/>
    <property type="match status" value="1"/>
</dbReference>
<dbReference type="PANTHER" id="PTHR43537">
    <property type="entry name" value="TRANSCRIPTIONAL REGULATOR, GNTR FAMILY"/>
    <property type="match status" value="1"/>
</dbReference>
<dbReference type="SUPFAM" id="SSF46785">
    <property type="entry name" value="Winged helix' DNA-binding domain"/>
    <property type="match status" value="1"/>
</dbReference>
<dbReference type="PANTHER" id="PTHR43537:SF24">
    <property type="entry name" value="GLUCONATE OPERON TRANSCRIPTIONAL REPRESSOR"/>
    <property type="match status" value="1"/>
</dbReference>
<sequence length="223" mass="26262">MKKNESSNKRKLVTEDIYSFIKEKIFSYSLTPGEKVNIDQMARELNVSNIPIREALSRLASEGLVQIIPYKGVTVAEMSLKDLDELYEIRIELEGYAARKATQLIPEAEINWLDEEMKRCFLSIETCKGNLETVMKMNEQLHGTILKYAHNENLSNLIKQSLQRIERYLIYARRDLDIETVKREWHEHQAILSFLKERNNQMAEKAMRNHISNSHQRTRKFFL</sequence>
<evidence type="ECO:0000256" key="2">
    <source>
        <dbReference type="ARBA" id="ARBA00023125"/>
    </source>
</evidence>
<evidence type="ECO:0000313" key="5">
    <source>
        <dbReference type="EMBL" id="MCY9691337.1"/>
    </source>
</evidence>
<feature type="domain" description="HTH gntR-type" evidence="4">
    <location>
        <begin position="11"/>
        <end position="78"/>
    </location>
</feature>
<proteinExistence type="predicted"/>
<dbReference type="EMBL" id="JAMDMX010000001">
    <property type="protein sequence ID" value="MCY9691337.1"/>
    <property type="molecule type" value="Genomic_DNA"/>
</dbReference>
<keyword evidence="6" id="KW-1185">Reference proteome</keyword>
<dbReference type="SMART" id="SM00345">
    <property type="entry name" value="HTH_GNTR"/>
    <property type="match status" value="1"/>
</dbReference>
<dbReference type="Gene3D" id="1.20.120.530">
    <property type="entry name" value="GntR ligand-binding domain-like"/>
    <property type="match status" value="1"/>
</dbReference>
<evidence type="ECO:0000256" key="3">
    <source>
        <dbReference type="ARBA" id="ARBA00023163"/>
    </source>
</evidence>
<accession>A0ABT4G587</accession>
<dbReference type="Pfam" id="PF07729">
    <property type="entry name" value="FCD"/>
    <property type="match status" value="1"/>
</dbReference>
<dbReference type="PROSITE" id="PS50949">
    <property type="entry name" value="HTH_GNTR"/>
    <property type="match status" value="1"/>
</dbReference>
<evidence type="ECO:0000256" key="1">
    <source>
        <dbReference type="ARBA" id="ARBA00023015"/>
    </source>
</evidence>
<organism evidence="5 6">
    <name type="scientific">Paenibacillus alginolyticus</name>
    <dbReference type="NCBI Taxonomy" id="59839"/>
    <lineage>
        <taxon>Bacteria</taxon>
        <taxon>Bacillati</taxon>
        <taxon>Bacillota</taxon>
        <taxon>Bacilli</taxon>
        <taxon>Bacillales</taxon>
        <taxon>Paenibacillaceae</taxon>
        <taxon>Paenibacillus</taxon>
    </lineage>
</organism>
<dbReference type="Proteomes" id="UP001527099">
    <property type="component" value="Unassembled WGS sequence"/>
</dbReference>
<dbReference type="CDD" id="cd07377">
    <property type="entry name" value="WHTH_GntR"/>
    <property type="match status" value="1"/>
</dbReference>
<dbReference type="SUPFAM" id="SSF48008">
    <property type="entry name" value="GntR ligand-binding domain-like"/>
    <property type="match status" value="1"/>
</dbReference>
<keyword evidence="2" id="KW-0238">DNA-binding</keyword>
<gene>
    <name evidence="5" type="ORF">M5X19_00095</name>
</gene>
<dbReference type="InterPro" id="IPR036388">
    <property type="entry name" value="WH-like_DNA-bd_sf"/>
</dbReference>
<dbReference type="InterPro" id="IPR011711">
    <property type="entry name" value="GntR_C"/>
</dbReference>
<dbReference type="Pfam" id="PF00392">
    <property type="entry name" value="GntR"/>
    <property type="match status" value="1"/>
</dbReference>
<evidence type="ECO:0000313" key="6">
    <source>
        <dbReference type="Proteomes" id="UP001527099"/>
    </source>
</evidence>
<protein>
    <submittedName>
        <fullName evidence="5">GntR family transcriptional regulator</fullName>
    </submittedName>
</protein>
<dbReference type="SMART" id="SM00895">
    <property type="entry name" value="FCD"/>
    <property type="match status" value="1"/>
</dbReference>
<dbReference type="RefSeq" id="WP_029198136.1">
    <property type="nucleotide sequence ID" value="NZ_JAMDMW010000131.1"/>
</dbReference>
<dbReference type="InterPro" id="IPR000524">
    <property type="entry name" value="Tscrpt_reg_HTH_GntR"/>
</dbReference>
<comment type="caution">
    <text evidence="5">The sequence shown here is derived from an EMBL/GenBank/DDBJ whole genome shotgun (WGS) entry which is preliminary data.</text>
</comment>
<reference evidence="5 6" key="1">
    <citation type="submission" date="2022-05" db="EMBL/GenBank/DDBJ databases">
        <title>Genome Sequencing of Bee-Associated Microbes.</title>
        <authorList>
            <person name="Dunlap C."/>
        </authorList>
    </citation>
    <scope>NUCLEOTIDE SEQUENCE [LARGE SCALE GENOMIC DNA]</scope>
    <source>
        <strain evidence="5 6">NRRL B-14421</strain>
    </source>
</reference>
<name>A0ABT4G587_9BACL</name>
<keyword evidence="3" id="KW-0804">Transcription</keyword>
<keyword evidence="1" id="KW-0805">Transcription regulation</keyword>